<reference evidence="2 3" key="1">
    <citation type="submission" date="2020-02" db="EMBL/GenBank/DDBJ databases">
        <authorList>
            <person name="Kim Y.B."/>
            <person name="Roh S.W."/>
        </authorList>
    </citation>
    <scope>NUCLEOTIDE SEQUENCE [LARGE SCALE GENOMIC DNA]</scope>
    <source>
        <strain evidence="2 3">DSM 103574</strain>
    </source>
</reference>
<name>A0A858BU57_9FIRM</name>
<feature type="domain" description="Peptidoglycan binding-like" evidence="1">
    <location>
        <begin position="345"/>
        <end position="405"/>
    </location>
</feature>
<dbReference type="SUPFAM" id="SSF47090">
    <property type="entry name" value="PGBD-like"/>
    <property type="match status" value="1"/>
</dbReference>
<evidence type="ECO:0000313" key="2">
    <source>
        <dbReference type="EMBL" id="QIB68480.1"/>
    </source>
</evidence>
<dbReference type="Pfam" id="PF01471">
    <property type="entry name" value="PG_binding_1"/>
    <property type="match status" value="1"/>
</dbReference>
<gene>
    <name evidence="2" type="ORF">Ami103574_03720</name>
</gene>
<dbReference type="AlphaFoldDB" id="A0A858BU57"/>
<dbReference type="KEGG" id="abut:Ami103574_03720"/>
<dbReference type="Proteomes" id="UP000466848">
    <property type="component" value="Chromosome"/>
</dbReference>
<evidence type="ECO:0000259" key="1">
    <source>
        <dbReference type="Pfam" id="PF01471"/>
    </source>
</evidence>
<dbReference type="Gene3D" id="1.10.101.10">
    <property type="entry name" value="PGBD-like superfamily/PGBD"/>
    <property type="match status" value="1"/>
</dbReference>
<organism evidence="2 3">
    <name type="scientific">Aminipila butyrica</name>
    <dbReference type="NCBI Taxonomy" id="433296"/>
    <lineage>
        <taxon>Bacteria</taxon>
        <taxon>Bacillati</taxon>
        <taxon>Bacillota</taxon>
        <taxon>Clostridia</taxon>
        <taxon>Peptostreptococcales</taxon>
        <taxon>Anaerovoracaceae</taxon>
        <taxon>Aminipila</taxon>
    </lineage>
</organism>
<evidence type="ECO:0000313" key="3">
    <source>
        <dbReference type="Proteomes" id="UP000466848"/>
    </source>
</evidence>
<dbReference type="RefSeq" id="WP_163065343.1">
    <property type="nucleotide sequence ID" value="NZ_CP048649.1"/>
</dbReference>
<dbReference type="InterPro" id="IPR036365">
    <property type="entry name" value="PGBD-like_sf"/>
</dbReference>
<accession>A0A858BU57</accession>
<keyword evidence="3" id="KW-1185">Reference proteome</keyword>
<dbReference type="InterPro" id="IPR002477">
    <property type="entry name" value="Peptidoglycan-bd-like"/>
</dbReference>
<protein>
    <submittedName>
        <fullName evidence="2">Peptidoglycan-binding protein</fullName>
    </submittedName>
</protein>
<proteinExistence type="predicted"/>
<sequence length="433" mass="48894">MRHFNRFKSQLIDQGQLQINVREENQVRPIDNVKVEVIRRADSTVVEELYTNSSGQTETLELAAPPLEYSLTPESGKPYSEYDLAVSAEGFEPVEIEGVQILPETKSFQNVQLKQSQQPDEAQQTILIDEHTLWGIFPPKIPEDEVKPLPDAGGFIVLPEPVIPEFIVVHLGVPADSSAQNVWVPFKDYIKNVASSEIYSTWPRETITANVLAILSFVLNRVYTEWYRGKGYEFTITNSTAYDQAFFYGRNIFQEISDVVDNIFNMYITRPGIRQPLFTQFCDGVRTVCEKGMAQWGSKELGDQGYDHLSILRNYYGFDVYLQEATQVEGVPLSFPGEALALGSTGPAVRTIQTQLNAIANNYPAIQKVRVDGVYGPETAAAVTTFQQIFNLPQNGVVDFATWYRISNIYVAVTRIAELSMRRGPDINQPYRY</sequence>
<dbReference type="InterPro" id="IPR036366">
    <property type="entry name" value="PGBDSf"/>
</dbReference>
<dbReference type="EMBL" id="CP048649">
    <property type="protein sequence ID" value="QIB68480.1"/>
    <property type="molecule type" value="Genomic_DNA"/>
</dbReference>